<dbReference type="RefSeq" id="WP_246966618.1">
    <property type="nucleotide sequence ID" value="NZ_CP095397.1"/>
</dbReference>
<keyword evidence="1" id="KW-1133">Transmembrane helix</keyword>
<proteinExistence type="predicted"/>
<organism evidence="2 3">
    <name type="scientific">Natribaculum luteum</name>
    <dbReference type="NCBI Taxonomy" id="1586232"/>
    <lineage>
        <taxon>Archaea</taxon>
        <taxon>Methanobacteriati</taxon>
        <taxon>Methanobacteriota</taxon>
        <taxon>Stenosarchaea group</taxon>
        <taxon>Halobacteria</taxon>
        <taxon>Halobacteriales</taxon>
        <taxon>Natrialbaceae</taxon>
        <taxon>Natribaculum</taxon>
    </lineage>
</organism>
<dbReference type="AlphaFoldDB" id="A0ABD5P3G2"/>
<accession>A0ABD5P3G2</accession>
<feature type="transmembrane region" description="Helical" evidence="1">
    <location>
        <begin position="39"/>
        <end position="60"/>
    </location>
</feature>
<evidence type="ECO:0000313" key="2">
    <source>
        <dbReference type="EMBL" id="MFC4248862.1"/>
    </source>
</evidence>
<comment type="caution">
    <text evidence="2">The sequence shown here is derived from an EMBL/GenBank/DDBJ whole genome shotgun (WGS) entry which is preliminary data.</text>
</comment>
<feature type="transmembrane region" description="Helical" evidence="1">
    <location>
        <begin position="12"/>
        <end position="33"/>
    </location>
</feature>
<dbReference type="EMBL" id="JBHSDJ010000128">
    <property type="protein sequence ID" value="MFC4248862.1"/>
    <property type="molecule type" value="Genomic_DNA"/>
</dbReference>
<sequence>MAASTETTDKGIGLAIALAVVAALGAFAMFAGAPDIEAAWGFAAAVLFGGLAVAAIHAYWG</sequence>
<dbReference type="Proteomes" id="UP001595821">
    <property type="component" value="Unassembled WGS sequence"/>
</dbReference>
<dbReference type="GeneID" id="71854546"/>
<name>A0ABD5P3G2_9EURY</name>
<reference evidence="2 3" key="1">
    <citation type="journal article" date="2014" name="Int. J. Syst. Evol. Microbiol.">
        <title>Complete genome sequence of Corynebacterium casei LMG S-19264T (=DSM 44701T), isolated from a smear-ripened cheese.</title>
        <authorList>
            <consortium name="US DOE Joint Genome Institute (JGI-PGF)"/>
            <person name="Walter F."/>
            <person name="Albersmeier A."/>
            <person name="Kalinowski J."/>
            <person name="Ruckert C."/>
        </authorList>
    </citation>
    <scope>NUCLEOTIDE SEQUENCE [LARGE SCALE GENOMIC DNA]</scope>
    <source>
        <strain evidence="2 3">IBRC-M 10912</strain>
    </source>
</reference>
<evidence type="ECO:0000313" key="3">
    <source>
        <dbReference type="Proteomes" id="UP001595821"/>
    </source>
</evidence>
<keyword evidence="1" id="KW-0472">Membrane</keyword>
<evidence type="ECO:0000256" key="1">
    <source>
        <dbReference type="SAM" id="Phobius"/>
    </source>
</evidence>
<protein>
    <submittedName>
        <fullName evidence="2">Uncharacterized protein</fullName>
    </submittedName>
</protein>
<keyword evidence="1" id="KW-0812">Transmembrane</keyword>
<gene>
    <name evidence="2" type="ORF">ACFOZ7_18350</name>
</gene>
<dbReference type="InterPro" id="IPR055947">
    <property type="entry name" value="DUF7525"/>
</dbReference>
<dbReference type="Pfam" id="PF24369">
    <property type="entry name" value="DUF7525"/>
    <property type="match status" value="1"/>
</dbReference>